<accession>A0A5N5FG26</accession>
<evidence type="ECO:0000256" key="1">
    <source>
        <dbReference type="SAM" id="SignalP"/>
    </source>
</evidence>
<dbReference type="Proteomes" id="UP000327157">
    <property type="component" value="Chromosome 10"/>
</dbReference>
<keyword evidence="3" id="KW-1185">Reference proteome</keyword>
<evidence type="ECO:0000313" key="2">
    <source>
        <dbReference type="EMBL" id="KAB2602069.1"/>
    </source>
</evidence>
<feature type="signal peptide" evidence="1">
    <location>
        <begin position="1"/>
        <end position="34"/>
    </location>
</feature>
<feature type="chain" id="PRO_5024312738" evidence="1">
    <location>
        <begin position="35"/>
        <end position="81"/>
    </location>
</feature>
<protein>
    <submittedName>
        <fullName evidence="2">Uncharacterized protein</fullName>
    </submittedName>
</protein>
<evidence type="ECO:0000313" key="3">
    <source>
        <dbReference type="Proteomes" id="UP000327157"/>
    </source>
</evidence>
<dbReference type="EMBL" id="SMOL01000695">
    <property type="protein sequence ID" value="KAB2602069.1"/>
    <property type="molecule type" value="Genomic_DNA"/>
</dbReference>
<reference evidence="2 3" key="3">
    <citation type="submission" date="2019-11" db="EMBL/GenBank/DDBJ databases">
        <title>A de novo genome assembly of a pear dwarfing rootstock.</title>
        <authorList>
            <person name="Wang F."/>
            <person name="Wang J."/>
            <person name="Li S."/>
            <person name="Zhang Y."/>
            <person name="Fang M."/>
            <person name="Ma L."/>
            <person name="Zhao Y."/>
            <person name="Jiang S."/>
        </authorList>
    </citation>
    <scope>NUCLEOTIDE SEQUENCE [LARGE SCALE GENOMIC DNA]</scope>
    <source>
        <strain evidence="2">S2</strain>
        <tissue evidence="2">Leaf</tissue>
    </source>
</reference>
<name>A0A5N5FG26_9ROSA</name>
<reference evidence="2 3" key="1">
    <citation type="submission" date="2019-09" db="EMBL/GenBank/DDBJ databases">
        <authorList>
            <person name="Ou C."/>
        </authorList>
    </citation>
    <scope>NUCLEOTIDE SEQUENCE [LARGE SCALE GENOMIC DNA]</scope>
    <source>
        <strain evidence="2">S2</strain>
        <tissue evidence="2">Leaf</tissue>
    </source>
</reference>
<gene>
    <name evidence="2" type="ORF">D8674_003074</name>
</gene>
<reference evidence="3" key="2">
    <citation type="submission" date="2019-10" db="EMBL/GenBank/DDBJ databases">
        <title>A de novo genome assembly of a pear dwarfing rootstock.</title>
        <authorList>
            <person name="Wang F."/>
            <person name="Wang J."/>
            <person name="Li S."/>
            <person name="Zhang Y."/>
            <person name="Fang M."/>
            <person name="Ma L."/>
            <person name="Zhao Y."/>
            <person name="Jiang S."/>
        </authorList>
    </citation>
    <scope>NUCLEOTIDE SEQUENCE [LARGE SCALE GENOMIC DNA]</scope>
</reference>
<dbReference type="AlphaFoldDB" id="A0A5N5FG26"/>
<keyword evidence="1" id="KW-0732">Signal</keyword>
<comment type="caution">
    <text evidence="2">The sequence shown here is derived from an EMBL/GenBank/DDBJ whole genome shotgun (WGS) entry which is preliminary data.</text>
</comment>
<organism evidence="2 3">
    <name type="scientific">Pyrus ussuriensis x Pyrus communis</name>
    <dbReference type="NCBI Taxonomy" id="2448454"/>
    <lineage>
        <taxon>Eukaryota</taxon>
        <taxon>Viridiplantae</taxon>
        <taxon>Streptophyta</taxon>
        <taxon>Embryophyta</taxon>
        <taxon>Tracheophyta</taxon>
        <taxon>Spermatophyta</taxon>
        <taxon>Magnoliopsida</taxon>
        <taxon>eudicotyledons</taxon>
        <taxon>Gunneridae</taxon>
        <taxon>Pentapetalae</taxon>
        <taxon>rosids</taxon>
        <taxon>fabids</taxon>
        <taxon>Rosales</taxon>
        <taxon>Rosaceae</taxon>
        <taxon>Amygdaloideae</taxon>
        <taxon>Maleae</taxon>
        <taxon>Pyrus</taxon>
    </lineage>
</organism>
<sequence>MAAALLNCPTGRLHLVGFFCIILLFTSVAGPAGALNENYRCLGPCNKFPGSGCNAACKFWHFNKAVWIVFGKNKDPLCCCS</sequence>
<proteinExistence type="predicted"/>